<protein>
    <submittedName>
        <fullName evidence="1">Uncharacterized protein</fullName>
    </submittedName>
</protein>
<evidence type="ECO:0000313" key="1">
    <source>
        <dbReference type="EnsemblMetazoa" id="ACOM022943-PA.1"/>
    </source>
</evidence>
<name>A0A8W7NZZ4_ANOCL</name>
<organism evidence="1">
    <name type="scientific">Anopheles coluzzii</name>
    <name type="common">African malaria mosquito</name>
    <dbReference type="NCBI Taxonomy" id="1518534"/>
    <lineage>
        <taxon>Eukaryota</taxon>
        <taxon>Metazoa</taxon>
        <taxon>Ecdysozoa</taxon>
        <taxon>Arthropoda</taxon>
        <taxon>Hexapoda</taxon>
        <taxon>Insecta</taxon>
        <taxon>Pterygota</taxon>
        <taxon>Neoptera</taxon>
        <taxon>Endopterygota</taxon>
        <taxon>Diptera</taxon>
        <taxon>Nematocera</taxon>
        <taxon>Culicoidea</taxon>
        <taxon>Culicidae</taxon>
        <taxon>Anophelinae</taxon>
        <taxon>Anopheles</taxon>
    </lineage>
</organism>
<dbReference type="Proteomes" id="UP000075882">
    <property type="component" value="Unassembled WGS sequence"/>
</dbReference>
<dbReference type="AlphaFoldDB" id="A0A8W7NZZ4"/>
<sequence>MMMVMQMRLLLRLLESVMVRWAHHRMVRMMVLRLPVPVVLVMMQMVMMQMAVMRPRLPQPRIAVVRGEVQRQQLQIVVGRHGRELVQPLLARALRGNVGAAGRGHCGGFDADTIVPAASEFVPMGALLLLRSFAAMVADGSVPALRPVVADPAIGSSSSGSSKFSDRTEECADLVRVVPSVDGVVAAEVAPSLDCL</sequence>
<dbReference type="EnsemblMetazoa" id="ACOM022943-RA">
    <property type="protein sequence ID" value="ACOM022943-PA.1"/>
    <property type="gene ID" value="ACOM022943"/>
</dbReference>
<accession>A0A8W7NZZ4</accession>
<proteinExistence type="predicted"/>
<reference evidence="1" key="1">
    <citation type="submission" date="2022-08" db="UniProtKB">
        <authorList>
            <consortium name="EnsemblMetazoa"/>
        </authorList>
    </citation>
    <scope>IDENTIFICATION</scope>
</reference>